<evidence type="ECO:0008006" key="3">
    <source>
        <dbReference type="Google" id="ProtNLM"/>
    </source>
</evidence>
<sequence length="85" mass="9824">MPDVPALVAFEQALDHEAAAERKAAREAAKLEPITIVIADQEELRRLHELAKRHRRDTPVAMIRRHLRGWSRTELDAIRIEQRIA</sequence>
<accession>A0ABU9AZ19</accession>
<name>A0ABU9AZ19_9BACT</name>
<keyword evidence="2" id="KW-1185">Reference proteome</keyword>
<protein>
    <recommendedName>
        <fullName evidence="3">CopG family transcriptional regulator</fullName>
    </recommendedName>
</protein>
<organism evidence="1 2">
    <name type="scientific">Luteolibacter soli</name>
    <dbReference type="NCBI Taxonomy" id="3135280"/>
    <lineage>
        <taxon>Bacteria</taxon>
        <taxon>Pseudomonadati</taxon>
        <taxon>Verrucomicrobiota</taxon>
        <taxon>Verrucomicrobiia</taxon>
        <taxon>Verrucomicrobiales</taxon>
        <taxon>Verrucomicrobiaceae</taxon>
        <taxon>Luteolibacter</taxon>
    </lineage>
</organism>
<comment type="caution">
    <text evidence="1">The sequence shown here is derived from an EMBL/GenBank/DDBJ whole genome shotgun (WGS) entry which is preliminary data.</text>
</comment>
<dbReference type="Proteomes" id="UP001371305">
    <property type="component" value="Unassembled WGS sequence"/>
</dbReference>
<evidence type="ECO:0000313" key="1">
    <source>
        <dbReference type="EMBL" id="MEK7952808.1"/>
    </source>
</evidence>
<proteinExistence type="predicted"/>
<dbReference type="EMBL" id="JBBUKT010000008">
    <property type="protein sequence ID" value="MEK7952808.1"/>
    <property type="molecule type" value="Genomic_DNA"/>
</dbReference>
<dbReference type="RefSeq" id="WP_341406565.1">
    <property type="nucleotide sequence ID" value="NZ_JBBUKT010000008.1"/>
</dbReference>
<evidence type="ECO:0000313" key="2">
    <source>
        <dbReference type="Proteomes" id="UP001371305"/>
    </source>
</evidence>
<gene>
    <name evidence="1" type="ORF">WKV53_20005</name>
</gene>
<reference evidence="1 2" key="1">
    <citation type="submission" date="2024-04" db="EMBL/GenBank/DDBJ databases">
        <title>Luteolibacter sp. isolated from soil.</title>
        <authorList>
            <person name="An J."/>
        </authorList>
    </citation>
    <scope>NUCLEOTIDE SEQUENCE [LARGE SCALE GENOMIC DNA]</scope>
    <source>
        <strain evidence="1 2">Y139</strain>
    </source>
</reference>